<protein>
    <submittedName>
        <fullName evidence="1">IS66 family transposase</fullName>
    </submittedName>
</protein>
<proteinExistence type="predicted"/>
<accession>A0ABY4QU49</accession>
<dbReference type="Proteomes" id="UP001056610">
    <property type="component" value="Chromosome"/>
</dbReference>
<reference evidence="1" key="1">
    <citation type="submission" date="2022-05" db="EMBL/GenBank/DDBJ databases">
        <title>A methanotrophic Mycobacterium dominates a cave microbial ecosystem.</title>
        <authorList>
            <person name="Van Spanning R.J.M."/>
            <person name="Guan Q."/>
            <person name="Melkonian C."/>
            <person name="Gallant J."/>
            <person name="Polerecky L."/>
            <person name="Flot J.-F."/>
            <person name="Brandt B.W."/>
            <person name="Braster M."/>
            <person name="Iturbe Espinoza P."/>
            <person name="Aerts J."/>
            <person name="Meima-Franke M."/>
            <person name="Piersma S.R."/>
            <person name="Bunduc C."/>
            <person name="Ummels R."/>
            <person name="Pain A."/>
            <person name="Fleming E.J."/>
            <person name="van der Wel N."/>
            <person name="Gherman V.D."/>
            <person name="Sarbu S.M."/>
            <person name="Bodelier P.L.E."/>
            <person name="Bitter W."/>
        </authorList>
    </citation>
    <scope>NUCLEOTIDE SEQUENCE</scope>
    <source>
        <strain evidence="1">Sulfur Cave</strain>
    </source>
</reference>
<name>A0ABY4QU49_9MYCO</name>
<evidence type="ECO:0000313" key="1">
    <source>
        <dbReference type="EMBL" id="UQX13345.1"/>
    </source>
</evidence>
<dbReference type="EMBL" id="CP097320">
    <property type="protein sequence ID" value="UQX13345.1"/>
    <property type="molecule type" value="Genomic_DNA"/>
</dbReference>
<organism evidence="1 2">
    <name type="scientific">Candidatus Mycobacterium methanotrophicum</name>
    <dbReference type="NCBI Taxonomy" id="2943498"/>
    <lineage>
        <taxon>Bacteria</taxon>
        <taxon>Bacillati</taxon>
        <taxon>Actinomycetota</taxon>
        <taxon>Actinomycetes</taxon>
        <taxon>Mycobacteriales</taxon>
        <taxon>Mycobacteriaceae</taxon>
        <taxon>Mycobacterium</taxon>
    </lineage>
</organism>
<sequence length="131" mass="14523">MCWRDPFAAPPPTNDLPSIAVLSSNPKLLRPVQARSALARLAALAQQAKDRGLRRIPPSQAAEPLQLLGDAVRVGLAEHRRAPGRKQSKARNLLQRLRDREPEILRFATDLAVPFTNNRQRTRPAASQKPS</sequence>
<evidence type="ECO:0000313" key="2">
    <source>
        <dbReference type="Proteomes" id="UP001056610"/>
    </source>
</evidence>
<keyword evidence="2" id="KW-1185">Reference proteome</keyword>
<gene>
    <name evidence="1" type="ORF">M5I08_00665</name>
</gene>